<comment type="similarity">
    <text evidence="2">Belongs to the TacA antitoxin family.</text>
</comment>
<evidence type="ECO:0000313" key="4">
    <source>
        <dbReference type="EMBL" id="NDY93127.1"/>
    </source>
</evidence>
<feature type="region of interest" description="Disordered" evidence="3">
    <location>
        <begin position="48"/>
        <end position="81"/>
    </location>
</feature>
<dbReference type="AlphaFoldDB" id="A0A7C9TND0"/>
<evidence type="ECO:0000313" key="5">
    <source>
        <dbReference type="Proteomes" id="UP000484255"/>
    </source>
</evidence>
<dbReference type="EMBL" id="JAAGOH010000028">
    <property type="protein sequence ID" value="NDY93127.1"/>
    <property type="molecule type" value="Genomic_DNA"/>
</dbReference>
<dbReference type="Gene3D" id="1.20.5.780">
    <property type="entry name" value="Single helix bin"/>
    <property type="match status" value="1"/>
</dbReference>
<dbReference type="InterPro" id="IPR010985">
    <property type="entry name" value="Ribbon_hlx_hlx"/>
</dbReference>
<evidence type="ECO:0000256" key="1">
    <source>
        <dbReference type="ARBA" id="ARBA00022649"/>
    </source>
</evidence>
<dbReference type="Pfam" id="PF08681">
    <property type="entry name" value="TacA1"/>
    <property type="match status" value="1"/>
</dbReference>
<gene>
    <name evidence="4" type="ORF">G3A44_18195</name>
</gene>
<evidence type="ECO:0000256" key="2">
    <source>
        <dbReference type="ARBA" id="ARBA00049988"/>
    </source>
</evidence>
<name>A0A7C9TND0_9BURK</name>
<dbReference type="Proteomes" id="UP000484255">
    <property type="component" value="Unassembled WGS sequence"/>
</dbReference>
<organism evidence="4 5">
    <name type="scientific">Ideonella livida</name>
    <dbReference type="NCBI Taxonomy" id="2707176"/>
    <lineage>
        <taxon>Bacteria</taxon>
        <taxon>Pseudomonadati</taxon>
        <taxon>Pseudomonadota</taxon>
        <taxon>Betaproteobacteria</taxon>
        <taxon>Burkholderiales</taxon>
        <taxon>Sphaerotilaceae</taxon>
        <taxon>Ideonella</taxon>
    </lineage>
</organism>
<dbReference type="InterPro" id="IPR014795">
    <property type="entry name" value="TacA_1-like"/>
</dbReference>
<dbReference type="SUPFAM" id="SSF47598">
    <property type="entry name" value="Ribbon-helix-helix"/>
    <property type="match status" value="1"/>
</dbReference>
<protein>
    <submittedName>
        <fullName evidence="4">DUF1778 domain-containing protein</fullName>
    </submittedName>
</protein>
<keyword evidence="1" id="KW-1277">Toxin-antitoxin system</keyword>
<accession>A0A7C9TND0</accession>
<comment type="caution">
    <text evidence="4">The sequence shown here is derived from an EMBL/GenBank/DDBJ whole genome shotgun (WGS) entry which is preliminary data.</text>
</comment>
<sequence length="81" mass="8708">MPRFKDETLSIRTSADIKQLLRQAAELERRSVASMVEVLVLEYARQHGLPTSAPLPPSRRPAAAAGGVAPAQGPSPHRPSL</sequence>
<proteinExistence type="inferred from homology"/>
<keyword evidence="5" id="KW-1185">Reference proteome</keyword>
<feature type="compositionally biased region" description="Low complexity" evidence="3">
    <location>
        <begin position="60"/>
        <end position="75"/>
    </location>
</feature>
<dbReference type="GO" id="GO:0006355">
    <property type="term" value="P:regulation of DNA-templated transcription"/>
    <property type="evidence" value="ECO:0007669"/>
    <property type="project" value="InterPro"/>
</dbReference>
<evidence type="ECO:0000256" key="3">
    <source>
        <dbReference type="SAM" id="MobiDB-lite"/>
    </source>
</evidence>
<reference evidence="4 5" key="1">
    <citation type="submission" date="2020-02" db="EMBL/GenBank/DDBJ databases">
        <title>Ideonella bacterium strain TBM-1.</title>
        <authorList>
            <person name="Chen W.-M."/>
        </authorList>
    </citation>
    <scope>NUCLEOTIDE SEQUENCE [LARGE SCALE GENOMIC DNA]</scope>
    <source>
        <strain evidence="4 5">TBM-1</strain>
    </source>
</reference>
<dbReference type="RefSeq" id="WP_163459179.1">
    <property type="nucleotide sequence ID" value="NZ_JAAGOH010000028.1"/>
</dbReference>